<name>A0A9P6E122_9AGAM</name>
<evidence type="ECO:0000256" key="2">
    <source>
        <dbReference type="SAM" id="MobiDB-lite"/>
    </source>
</evidence>
<sequence length="247" mass="27377">MSKTVAATTFGLSYRDTAKAITSFLEVAVHTILRTRQVYPADLFVRRKKYDAPVYQSRHPALNEYIAGAIKAAGEELLGVVDKMVVVIKDQLDRPLERFVFSFQHVVNVGPEDIDKALENAFTAETLSQYFRAFLIKLSVMDSQLGEFSETDNLSFAIVLECKDGFAPSTTFDDEPIPWVPASKQHVSNEQTPSAQLHIVKVVETGVINMALGVQESDEKLKKRGVPHVPDDVVPQDVKGKGKATIQ</sequence>
<dbReference type="Pfam" id="PF02301">
    <property type="entry name" value="HORMA"/>
    <property type="match status" value="1"/>
</dbReference>
<feature type="domain" description="HORMA" evidence="3">
    <location>
        <begin position="15"/>
        <end position="214"/>
    </location>
</feature>
<dbReference type="InterPro" id="IPR003511">
    <property type="entry name" value="HORMA_dom"/>
</dbReference>
<dbReference type="OrthoDB" id="21254at2759"/>
<dbReference type="Gene3D" id="3.30.900.10">
    <property type="entry name" value="HORMA domain"/>
    <property type="match status" value="1"/>
</dbReference>
<reference evidence="4" key="1">
    <citation type="journal article" date="2020" name="Nat. Commun.">
        <title>Large-scale genome sequencing of mycorrhizal fungi provides insights into the early evolution of symbiotic traits.</title>
        <authorList>
            <person name="Miyauchi S."/>
            <person name="Kiss E."/>
            <person name="Kuo A."/>
            <person name="Drula E."/>
            <person name="Kohler A."/>
            <person name="Sanchez-Garcia M."/>
            <person name="Morin E."/>
            <person name="Andreopoulos B."/>
            <person name="Barry K.W."/>
            <person name="Bonito G."/>
            <person name="Buee M."/>
            <person name="Carver A."/>
            <person name="Chen C."/>
            <person name="Cichocki N."/>
            <person name="Clum A."/>
            <person name="Culley D."/>
            <person name="Crous P.W."/>
            <person name="Fauchery L."/>
            <person name="Girlanda M."/>
            <person name="Hayes R.D."/>
            <person name="Keri Z."/>
            <person name="LaButti K."/>
            <person name="Lipzen A."/>
            <person name="Lombard V."/>
            <person name="Magnuson J."/>
            <person name="Maillard F."/>
            <person name="Murat C."/>
            <person name="Nolan M."/>
            <person name="Ohm R.A."/>
            <person name="Pangilinan J."/>
            <person name="Pereira M.F."/>
            <person name="Perotto S."/>
            <person name="Peter M."/>
            <person name="Pfister S."/>
            <person name="Riley R."/>
            <person name="Sitrit Y."/>
            <person name="Stielow J.B."/>
            <person name="Szollosi G."/>
            <person name="Zifcakova L."/>
            <person name="Stursova M."/>
            <person name="Spatafora J.W."/>
            <person name="Tedersoo L."/>
            <person name="Vaario L.M."/>
            <person name="Yamada A."/>
            <person name="Yan M."/>
            <person name="Wang P."/>
            <person name="Xu J."/>
            <person name="Bruns T."/>
            <person name="Baldrian P."/>
            <person name="Vilgalys R."/>
            <person name="Dunand C."/>
            <person name="Henrissat B."/>
            <person name="Grigoriev I.V."/>
            <person name="Hibbett D."/>
            <person name="Nagy L.G."/>
            <person name="Martin F.M."/>
        </authorList>
    </citation>
    <scope>NUCLEOTIDE SEQUENCE</scope>
    <source>
        <strain evidence="4">UP504</strain>
    </source>
</reference>
<keyword evidence="5" id="KW-1185">Reference proteome</keyword>
<dbReference type="EMBL" id="MU128924">
    <property type="protein sequence ID" value="KAF9518528.1"/>
    <property type="molecule type" value="Genomic_DNA"/>
</dbReference>
<dbReference type="SUPFAM" id="SSF56019">
    <property type="entry name" value="The spindle assembly checkpoint protein mad2"/>
    <property type="match status" value="1"/>
</dbReference>
<dbReference type="GO" id="GO:0016035">
    <property type="term" value="C:zeta DNA polymerase complex"/>
    <property type="evidence" value="ECO:0007669"/>
    <property type="project" value="TreeGrafter"/>
</dbReference>
<gene>
    <name evidence="4" type="ORF">BS47DRAFT_260829</name>
</gene>
<comment type="similarity">
    <text evidence="1">Belongs to the MAD2 family.</text>
</comment>
<protein>
    <recommendedName>
        <fullName evidence="3">HORMA domain-containing protein</fullName>
    </recommendedName>
</protein>
<dbReference type="InterPro" id="IPR036570">
    <property type="entry name" value="HORMA_dom_sf"/>
</dbReference>
<evidence type="ECO:0000313" key="4">
    <source>
        <dbReference type="EMBL" id="KAF9518528.1"/>
    </source>
</evidence>
<proteinExistence type="inferred from homology"/>
<dbReference type="PANTHER" id="PTHR11842">
    <property type="entry name" value="MITOTIC SPINDLE ASSEMBLY CHECKPOINT PROTEIN MAD2"/>
    <property type="match status" value="1"/>
</dbReference>
<dbReference type="AlphaFoldDB" id="A0A9P6E122"/>
<dbReference type="InterPro" id="IPR045091">
    <property type="entry name" value="Mad2-like"/>
</dbReference>
<accession>A0A9P6E122</accession>
<dbReference type="PANTHER" id="PTHR11842:SF10">
    <property type="entry name" value="MITOTIC SPINDLE ASSEMBLY CHECKPOINT PROTEIN MAD2B"/>
    <property type="match status" value="1"/>
</dbReference>
<dbReference type="Proteomes" id="UP000886523">
    <property type="component" value="Unassembled WGS sequence"/>
</dbReference>
<evidence type="ECO:0000313" key="5">
    <source>
        <dbReference type="Proteomes" id="UP000886523"/>
    </source>
</evidence>
<feature type="region of interest" description="Disordered" evidence="2">
    <location>
        <begin position="219"/>
        <end position="247"/>
    </location>
</feature>
<organism evidence="4 5">
    <name type="scientific">Hydnum rufescens UP504</name>
    <dbReference type="NCBI Taxonomy" id="1448309"/>
    <lineage>
        <taxon>Eukaryota</taxon>
        <taxon>Fungi</taxon>
        <taxon>Dikarya</taxon>
        <taxon>Basidiomycota</taxon>
        <taxon>Agaricomycotina</taxon>
        <taxon>Agaricomycetes</taxon>
        <taxon>Cantharellales</taxon>
        <taxon>Hydnaceae</taxon>
        <taxon>Hydnum</taxon>
    </lineage>
</organism>
<comment type="caution">
    <text evidence="4">The sequence shown here is derived from an EMBL/GenBank/DDBJ whole genome shotgun (WGS) entry which is preliminary data.</text>
</comment>
<evidence type="ECO:0000256" key="1">
    <source>
        <dbReference type="ARBA" id="ARBA00010348"/>
    </source>
</evidence>
<evidence type="ECO:0000259" key="3">
    <source>
        <dbReference type="PROSITE" id="PS50815"/>
    </source>
</evidence>
<dbReference type="PROSITE" id="PS50815">
    <property type="entry name" value="HORMA"/>
    <property type="match status" value="1"/>
</dbReference>